<dbReference type="AlphaFoldDB" id="A0AAV4BA64"/>
<keyword evidence="3" id="KW-1185">Reference proteome</keyword>
<gene>
    <name evidence="2" type="ORF">PoB_004281700</name>
</gene>
<sequence length="204" mass="21859">MSRRGEEALHRVRSWGCLCSQQEEGGGPSYTNEHVSLRELVTIQKFYETRPSSAVKTQLRTKPSALPKDGGRSAPSAPPKGGKAQKDSPAPSPQRAAETETIVKCRAEKSKRQGAPGETFNRFVPLAMDAEDAISSIWGDFSIPSFPRSSASPMECPPSPSNPNTPPNPAPPPPTEKLQGPPPSSPPPYPFTSDVHVTEGGEAY</sequence>
<protein>
    <submittedName>
        <fullName evidence="2">Uncharacterized protein</fullName>
    </submittedName>
</protein>
<feature type="compositionally biased region" description="Basic and acidic residues" evidence="1">
    <location>
        <begin position="1"/>
        <end position="10"/>
    </location>
</feature>
<feature type="region of interest" description="Disordered" evidence="1">
    <location>
        <begin position="140"/>
        <end position="204"/>
    </location>
</feature>
<dbReference type="EMBL" id="BLXT01004656">
    <property type="protein sequence ID" value="GFO16312.1"/>
    <property type="molecule type" value="Genomic_DNA"/>
</dbReference>
<reference evidence="2 3" key="1">
    <citation type="journal article" date="2021" name="Elife">
        <title>Chloroplast acquisition without the gene transfer in kleptoplastic sea slugs, Plakobranchus ocellatus.</title>
        <authorList>
            <person name="Maeda T."/>
            <person name="Takahashi S."/>
            <person name="Yoshida T."/>
            <person name="Shimamura S."/>
            <person name="Takaki Y."/>
            <person name="Nagai Y."/>
            <person name="Toyoda A."/>
            <person name="Suzuki Y."/>
            <person name="Arimoto A."/>
            <person name="Ishii H."/>
            <person name="Satoh N."/>
            <person name="Nishiyama T."/>
            <person name="Hasebe M."/>
            <person name="Maruyama T."/>
            <person name="Minagawa J."/>
            <person name="Obokata J."/>
            <person name="Shigenobu S."/>
        </authorList>
    </citation>
    <scope>NUCLEOTIDE SEQUENCE [LARGE SCALE GENOMIC DNA]</scope>
</reference>
<dbReference type="Proteomes" id="UP000735302">
    <property type="component" value="Unassembled WGS sequence"/>
</dbReference>
<evidence type="ECO:0000313" key="3">
    <source>
        <dbReference type="Proteomes" id="UP000735302"/>
    </source>
</evidence>
<accession>A0AAV4BA64</accession>
<evidence type="ECO:0000256" key="1">
    <source>
        <dbReference type="SAM" id="MobiDB-lite"/>
    </source>
</evidence>
<organism evidence="2 3">
    <name type="scientific">Plakobranchus ocellatus</name>
    <dbReference type="NCBI Taxonomy" id="259542"/>
    <lineage>
        <taxon>Eukaryota</taxon>
        <taxon>Metazoa</taxon>
        <taxon>Spiralia</taxon>
        <taxon>Lophotrochozoa</taxon>
        <taxon>Mollusca</taxon>
        <taxon>Gastropoda</taxon>
        <taxon>Heterobranchia</taxon>
        <taxon>Euthyneura</taxon>
        <taxon>Panpulmonata</taxon>
        <taxon>Sacoglossa</taxon>
        <taxon>Placobranchoidea</taxon>
        <taxon>Plakobranchidae</taxon>
        <taxon>Plakobranchus</taxon>
    </lineage>
</organism>
<feature type="compositionally biased region" description="Polar residues" evidence="1">
    <location>
        <begin position="19"/>
        <end position="32"/>
    </location>
</feature>
<proteinExistence type="predicted"/>
<evidence type="ECO:0000313" key="2">
    <source>
        <dbReference type="EMBL" id="GFO16312.1"/>
    </source>
</evidence>
<feature type="compositionally biased region" description="Pro residues" evidence="1">
    <location>
        <begin position="155"/>
        <end position="190"/>
    </location>
</feature>
<comment type="caution">
    <text evidence="2">The sequence shown here is derived from an EMBL/GenBank/DDBJ whole genome shotgun (WGS) entry which is preliminary data.</text>
</comment>
<feature type="compositionally biased region" description="Polar residues" evidence="1">
    <location>
        <begin position="51"/>
        <end position="61"/>
    </location>
</feature>
<feature type="region of interest" description="Disordered" evidence="1">
    <location>
        <begin position="51"/>
        <end position="101"/>
    </location>
</feature>
<name>A0AAV4BA64_9GAST</name>
<feature type="region of interest" description="Disordered" evidence="1">
    <location>
        <begin position="1"/>
        <end position="32"/>
    </location>
</feature>